<feature type="region of interest" description="Disordered" evidence="1">
    <location>
        <begin position="1"/>
        <end position="59"/>
    </location>
</feature>
<protein>
    <submittedName>
        <fullName evidence="2">Uncharacterized protein</fullName>
    </submittedName>
</protein>
<evidence type="ECO:0000256" key="1">
    <source>
        <dbReference type="SAM" id="MobiDB-lite"/>
    </source>
</evidence>
<keyword evidence="3" id="KW-1185">Reference proteome</keyword>
<gene>
    <name evidence="2" type="ORF">Bpfe_020659</name>
</gene>
<accession>A0AAD8B976</accession>
<evidence type="ECO:0000313" key="3">
    <source>
        <dbReference type="Proteomes" id="UP001233172"/>
    </source>
</evidence>
<sequence>MTFKHPAGEVTPSQGNMAMNTNVIEAASSSRSHSSHTTRSKLSFNRFTDPATKNSSFGR</sequence>
<reference evidence="2" key="2">
    <citation type="submission" date="2023-04" db="EMBL/GenBank/DDBJ databases">
        <authorList>
            <person name="Bu L."/>
            <person name="Lu L."/>
            <person name="Laidemitt M.R."/>
            <person name="Zhang S.M."/>
            <person name="Mutuku M."/>
            <person name="Mkoji G."/>
            <person name="Steinauer M."/>
            <person name="Loker E.S."/>
        </authorList>
    </citation>
    <scope>NUCLEOTIDE SEQUENCE</scope>
    <source>
        <strain evidence="2">KasaAsao</strain>
        <tissue evidence="2">Whole Snail</tissue>
    </source>
</reference>
<comment type="caution">
    <text evidence="2">The sequence shown here is derived from an EMBL/GenBank/DDBJ whole genome shotgun (WGS) entry which is preliminary data.</text>
</comment>
<dbReference type="Proteomes" id="UP001233172">
    <property type="component" value="Unassembled WGS sequence"/>
</dbReference>
<dbReference type="AlphaFoldDB" id="A0AAD8B976"/>
<feature type="compositionally biased region" description="Polar residues" evidence="1">
    <location>
        <begin position="41"/>
        <end position="59"/>
    </location>
</feature>
<evidence type="ECO:0000313" key="2">
    <source>
        <dbReference type="EMBL" id="KAK0049927.1"/>
    </source>
</evidence>
<name>A0AAD8B976_BIOPF</name>
<dbReference type="EMBL" id="JASAOG010000120">
    <property type="protein sequence ID" value="KAK0049927.1"/>
    <property type="molecule type" value="Genomic_DNA"/>
</dbReference>
<organism evidence="2 3">
    <name type="scientific">Biomphalaria pfeifferi</name>
    <name type="common">Bloodfluke planorb</name>
    <name type="synonym">Freshwater snail</name>
    <dbReference type="NCBI Taxonomy" id="112525"/>
    <lineage>
        <taxon>Eukaryota</taxon>
        <taxon>Metazoa</taxon>
        <taxon>Spiralia</taxon>
        <taxon>Lophotrochozoa</taxon>
        <taxon>Mollusca</taxon>
        <taxon>Gastropoda</taxon>
        <taxon>Heterobranchia</taxon>
        <taxon>Euthyneura</taxon>
        <taxon>Panpulmonata</taxon>
        <taxon>Hygrophila</taxon>
        <taxon>Lymnaeoidea</taxon>
        <taxon>Planorbidae</taxon>
        <taxon>Biomphalaria</taxon>
    </lineage>
</organism>
<proteinExistence type="predicted"/>
<feature type="compositionally biased region" description="Polar residues" evidence="1">
    <location>
        <begin position="11"/>
        <end position="23"/>
    </location>
</feature>
<reference evidence="2" key="1">
    <citation type="journal article" date="2023" name="PLoS Negl. Trop. Dis.">
        <title>A genome sequence for Biomphalaria pfeifferi, the major vector snail for the human-infecting parasite Schistosoma mansoni.</title>
        <authorList>
            <person name="Bu L."/>
            <person name="Lu L."/>
            <person name="Laidemitt M.R."/>
            <person name="Zhang S.M."/>
            <person name="Mutuku M."/>
            <person name="Mkoji G."/>
            <person name="Steinauer M."/>
            <person name="Loker E.S."/>
        </authorList>
    </citation>
    <scope>NUCLEOTIDE SEQUENCE</scope>
    <source>
        <strain evidence="2">KasaAsao</strain>
    </source>
</reference>
<feature type="non-terminal residue" evidence="2">
    <location>
        <position position="59"/>
    </location>
</feature>